<dbReference type="PANTHER" id="PTHR33653:SF1">
    <property type="entry name" value="RIBONUCLEASE VAPC2"/>
    <property type="match status" value="1"/>
</dbReference>
<evidence type="ECO:0000256" key="4">
    <source>
        <dbReference type="ARBA" id="ARBA00022723"/>
    </source>
</evidence>
<feature type="binding site" evidence="8">
    <location>
        <position position="7"/>
    </location>
    <ligand>
        <name>Mg(2+)</name>
        <dbReference type="ChEBI" id="CHEBI:18420"/>
    </ligand>
</feature>
<comment type="cofactor">
    <cofactor evidence="1 8">
        <name>Mg(2+)</name>
        <dbReference type="ChEBI" id="CHEBI:18420"/>
    </cofactor>
</comment>
<reference evidence="10 11" key="1">
    <citation type="submission" date="2018-06" db="EMBL/GenBank/DDBJ databases">
        <title>Genomic Encyclopedia of Type Strains, Phase III (KMG-III): the genomes of soil and plant-associated and newly described type strains.</title>
        <authorList>
            <person name="Whitman W."/>
        </authorList>
    </citation>
    <scope>NUCLEOTIDE SEQUENCE [LARGE SCALE GENOMIC DNA]</scope>
    <source>
        <strain evidence="10 11">CGMCC 4.7090</strain>
    </source>
</reference>
<dbReference type="InterPro" id="IPR002716">
    <property type="entry name" value="PIN_dom"/>
</dbReference>
<dbReference type="InterPro" id="IPR029060">
    <property type="entry name" value="PIN-like_dom_sf"/>
</dbReference>
<dbReference type="GO" id="GO:0016787">
    <property type="term" value="F:hydrolase activity"/>
    <property type="evidence" value="ECO:0007669"/>
    <property type="project" value="UniProtKB-KW"/>
</dbReference>
<dbReference type="HAMAP" id="MF_00265">
    <property type="entry name" value="VapC_Nob1"/>
    <property type="match status" value="1"/>
</dbReference>
<evidence type="ECO:0000256" key="8">
    <source>
        <dbReference type="HAMAP-Rule" id="MF_00265"/>
    </source>
</evidence>
<keyword evidence="2 8" id="KW-1277">Toxin-antitoxin system</keyword>
<gene>
    <name evidence="8" type="primary">vapC</name>
    <name evidence="10" type="ORF">B0I29_11469</name>
</gene>
<feature type="domain" description="PIN" evidence="9">
    <location>
        <begin position="5"/>
        <end position="122"/>
    </location>
</feature>
<sequence length="138" mass="15081">MTGWLIDKSALVRISKSVDAEGWLERLGRGLVRITTPTLLEVGFSARSGPEHRRHSSQPPLSLMPVEFMTPAAEQRAVEVQALLADQGRHRAPSVPDLLVAAVAERSGLTVLHLDKDFDIIAEITGQSVERLHVTGDE</sequence>
<evidence type="ECO:0000256" key="3">
    <source>
        <dbReference type="ARBA" id="ARBA00022722"/>
    </source>
</evidence>
<dbReference type="EMBL" id="QLMJ01000014">
    <property type="protein sequence ID" value="RAK31821.1"/>
    <property type="molecule type" value="Genomic_DNA"/>
</dbReference>
<accession>A0A327ZAN2</accession>
<dbReference type="GO" id="GO:0004540">
    <property type="term" value="F:RNA nuclease activity"/>
    <property type="evidence" value="ECO:0007669"/>
    <property type="project" value="InterPro"/>
</dbReference>
<dbReference type="PANTHER" id="PTHR33653">
    <property type="entry name" value="RIBONUCLEASE VAPC2"/>
    <property type="match status" value="1"/>
</dbReference>
<evidence type="ECO:0000256" key="5">
    <source>
        <dbReference type="ARBA" id="ARBA00022801"/>
    </source>
</evidence>
<evidence type="ECO:0000256" key="7">
    <source>
        <dbReference type="ARBA" id="ARBA00038093"/>
    </source>
</evidence>
<keyword evidence="6 8" id="KW-0460">Magnesium</keyword>
<dbReference type="Proteomes" id="UP000249341">
    <property type="component" value="Unassembled WGS sequence"/>
</dbReference>
<comment type="caution">
    <text evidence="10">The sequence shown here is derived from an EMBL/GenBank/DDBJ whole genome shotgun (WGS) entry which is preliminary data.</text>
</comment>
<dbReference type="CDD" id="cd18755">
    <property type="entry name" value="PIN_MtVapC3_VapC21-like"/>
    <property type="match status" value="1"/>
</dbReference>
<protein>
    <recommendedName>
        <fullName evidence="8">Ribonuclease VapC</fullName>
        <shortName evidence="8">RNase VapC</shortName>
        <ecNumber evidence="8">3.1.-.-</ecNumber>
    </recommendedName>
    <alternativeName>
        <fullName evidence="8">Toxin VapC</fullName>
    </alternativeName>
</protein>
<keyword evidence="3 8" id="KW-0540">Nuclease</keyword>
<keyword evidence="11" id="KW-1185">Reference proteome</keyword>
<evidence type="ECO:0000256" key="6">
    <source>
        <dbReference type="ARBA" id="ARBA00022842"/>
    </source>
</evidence>
<comment type="function">
    <text evidence="8">Toxic component of a toxin-antitoxin (TA) system. An RNase.</text>
</comment>
<name>A0A327ZAN2_9ACTN</name>
<evidence type="ECO:0000256" key="2">
    <source>
        <dbReference type="ARBA" id="ARBA00022649"/>
    </source>
</evidence>
<keyword evidence="8" id="KW-0800">Toxin</keyword>
<evidence type="ECO:0000259" key="9">
    <source>
        <dbReference type="Pfam" id="PF01850"/>
    </source>
</evidence>
<comment type="similarity">
    <text evidence="7 8">Belongs to the PINc/VapC protein family.</text>
</comment>
<dbReference type="GO" id="GO:0000287">
    <property type="term" value="F:magnesium ion binding"/>
    <property type="evidence" value="ECO:0007669"/>
    <property type="project" value="UniProtKB-UniRule"/>
</dbReference>
<keyword evidence="5 8" id="KW-0378">Hydrolase</keyword>
<evidence type="ECO:0000256" key="1">
    <source>
        <dbReference type="ARBA" id="ARBA00001946"/>
    </source>
</evidence>
<dbReference type="EC" id="3.1.-.-" evidence="8"/>
<dbReference type="Gene3D" id="3.40.50.1010">
    <property type="entry name" value="5'-nuclease"/>
    <property type="match status" value="1"/>
</dbReference>
<dbReference type="RefSeq" id="WP_245972764.1">
    <property type="nucleotide sequence ID" value="NZ_JACHWI010000004.1"/>
</dbReference>
<evidence type="ECO:0000313" key="11">
    <source>
        <dbReference type="Proteomes" id="UP000249341"/>
    </source>
</evidence>
<organism evidence="10 11">
    <name type="scientific">Actinoplanes lutulentus</name>
    <dbReference type="NCBI Taxonomy" id="1287878"/>
    <lineage>
        <taxon>Bacteria</taxon>
        <taxon>Bacillati</taxon>
        <taxon>Actinomycetota</taxon>
        <taxon>Actinomycetes</taxon>
        <taxon>Micromonosporales</taxon>
        <taxon>Micromonosporaceae</taxon>
        <taxon>Actinoplanes</taxon>
    </lineage>
</organism>
<dbReference type="GO" id="GO:0090729">
    <property type="term" value="F:toxin activity"/>
    <property type="evidence" value="ECO:0007669"/>
    <property type="project" value="UniProtKB-KW"/>
</dbReference>
<dbReference type="InterPro" id="IPR022907">
    <property type="entry name" value="VapC_family"/>
</dbReference>
<dbReference type="AlphaFoldDB" id="A0A327ZAN2"/>
<proteinExistence type="inferred from homology"/>
<keyword evidence="4 8" id="KW-0479">Metal-binding</keyword>
<dbReference type="InterPro" id="IPR050556">
    <property type="entry name" value="Type_II_TA_system_RNase"/>
</dbReference>
<dbReference type="SUPFAM" id="SSF88723">
    <property type="entry name" value="PIN domain-like"/>
    <property type="match status" value="1"/>
</dbReference>
<dbReference type="Pfam" id="PF01850">
    <property type="entry name" value="PIN"/>
    <property type="match status" value="1"/>
</dbReference>
<evidence type="ECO:0000313" key="10">
    <source>
        <dbReference type="EMBL" id="RAK31821.1"/>
    </source>
</evidence>
<feature type="binding site" evidence="8">
    <location>
        <position position="97"/>
    </location>
    <ligand>
        <name>Mg(2+)</name>
        <dbReference type="ChEBI" id="CHEBI:18420"/>
    </ligand>
</feature>